<dbReference type="eggNOG" id="COG1874">
    <property type="taxonomic scope" value="Bacteria"/>
</dbReference>
<dbReference type="InterPro" id="IPR013785">
    <property type="entry name" value="Aldolase_TIM"/>
</dbReference>
<dbReference type="Gene3D" id="2.60.120.1060">
    <property type="entry name" value="NPCBM/NEW2 domain"/>
    <property type="match status" value="1"/>
</dbReference>
<dbReference type="AlphaFoldDB" id="A3ZQ63"/>
<dbReference type="SUPFAM" id="SSF51445">
    <property type="entry name" value="(Trans)glycosidases"/>
    <property type="match status" value="1"/>
</dbReference>
<dbReference type="HOGENOM" id="CLU_009640_2_2_0"/>
<dbReference type="InterPro" id="IPR038637">
    <property type="entry name" value="NPCBM_sf"/>
</dbReference>
<dbReference type="PANTHER" id="PTHR43053:SF3">
    <property type="entry name" value="ALPHA-GALACTOSIDASE C-RELATED"/>
    <property type="match status" value="1"/>
</dbReference>
<dbReference type="InterPro" id="IPR038417">
    <property type="entry name" value="Alpga-gal_N_sf"/>
</dbReference>
<dbReference type="InterPro" id="IPR008979">
    <property type="entry name" value="Galactose-bd-like_sf"/>
</dbReference>
<evidence type="ECO:0000256" key="2">
    <source>
        <dbReference type="ARBA" id="ARBA00012755"/>
    </source>
</evidence>
<name>A3ZQ63_9BACT</name>
<dbReference type="Pfam" id="PF16874">
    <property type="entry name" value="Glyco_hydro_36C"/>
    <property type="match status" value="1"/>
</dbReference>
<dbReference type="FunFam" id="3.20.20.70:FF:000118">
    <property type="entry name" value="Alpha-galactosidase"/>
    <property type="match status" value="1"/>
</dbReference>
<dbReference type="STRING" id="314230.DSM3645_23131"/>
<dbReference type="EMBL" id="AANZ01000005">
    <property type="protein sequence ID" value="EAQ81336.1"/>
    <property type="molecule type" value="Genomic_DNA"/>
</dbReference>
<evidence type="ECO:0000256" key="3">
    <source>
        <dbReference type="ARBA" id="ARBA00022801"/>
    </source>
</evidence>
<evidence type="ECO:0000259" key="5">
    <source>
        <dbReference type="SMART" id="SM00776"/>
    </source>
</evidence>
<keyword evidence="3" id="KW-0378">Hydrolase</keyword>
<dbReference type="InterPro" id="IPR050985">
    <property type="entry name" value="Alpha-glycosidase_related"/>
</dbReference>
<dbReference type="Pfam" id="PF02065">
    <property type="entry name" value="Melibiase"/>
    <property type="match status" value="1"/>
</dbReference>
<keyword evidence="4" id="KW-0326">Glycosidase</keyword>
<dbReference type="SUPFAM" id="SSF49785">
    <property type="entry name" value="Galactose-binding domain-like"/>
    <property type="match status" value="1"/>
</dbReference>
<dbReference type="InterPro" id="IPR031705">
    <property type="entry name" value="Glyco_hydro_36_C"/>
</dbReference>
<evidence type="ECO:0000256" key="1">
    <source>
        <dbReference type="ARBA" id="ARBA00001255"/>
    </source>
</evidence>
<dbReference type="InterPro" id="IPR002252">
    <property type="entry name" value="Glyco_hydro_36"/>
</dbReference>
<evidence type="ECO:0000313" key="6">
    <source>
        <dbReference type="EMBL" id="EAQ81336.1"/>
    </source>
</evidence>
<organism evidence="6 7">
    <name type="scientific">Blastopirellula marina DSM 3645</name>
    <dbReference type="NCBI Taxonomy" id="314230"/>
    <lineage>
        <taxon>Bacteria</taxon>
        <taxon>Pseudomonadati</taxon>
        <taxon>Planctomycetota</taxon>
        <taxon>Planctomycetia</taxon>
        <taxon>Pirellulales</taxon>
        <taxon>Pirellulaceae</taxon>
        <taxon>Blastopirellula</taxon>
    </lineage>
</organism>
<comment type="catalytic activity">
    <reaction evidence="1">
        <text>Hydrolysis of terminal, non-reducing alpha-D-galactose residues in alpha-D-galactosides, including galactose oligosaccharides, galactomannans and galactolipids.</text>
        <dbReference type="EC" id="3.2.1.22"/>
    </reaction>
</comment>
<dbReference type="Proteomes" id="UP000004358">
    <property type="component" value="Unassembled WGS sequence"/>
</dbReference>
<dbReference type="EC" id="3.2.1.22" evidence="2"/>
<proteinExistence type="predicted"/>
<dbReference type="PRINTS" id="PR00743">
    <property type="entry name" value="GLHYDRLASE36"/>
</dbReference>
<dbReference type="Gene3D" id="3.20.20.70">
    <property type="entry name" value="Aldolase class I"/>
    <property type="match status" value="1"/>
</dbReference>
<dbReference type="InterPro" id="IPR000111">
    <property type="entry name" value="Glyco_hydro_27/36_CS"/>
</dbReference>
<sequence length="851" mass="95362">MLVLLGDFAAAADAVPLSALDLSQMSSGWSVPKANANIMGKALSIRDKKFAMGIGTHASSRLRLQLGQNALRFRSVIGIDDSAGGQGSVQFRVFADRQLVFHSGTVTGKSPAQRIDLDIAGVDLLELVVDDNGDGSANDHADWADAKLTLRDDKRLPQALAPFETIDLKTASFHLRFVVGDDRRLYQAPICAAEEQLPPSRNQVAYPQGGDGYVWEPALQVVHADGDRSTSLRFVDVERTGLEDEREQVRIRLQDDVYPLQVDLYFRLDPARDVIEEWRHIHNQGEGKIALERMASTSWLFDAPDLHLLHFHGDWADEMNPIAEKLTPGVKSIASLLGTRATQFVAPSFVLSLDGPPQEQQGRVIAGSLAWSGNFQAAFEHNGSQVRALCGVHPFGSTYYLDAGEGFQTPTMIWVSSNRGLGEMSRKFHRWARKHGIRDGDKPRDTLLNNWEATGFDFDQQRIEGLLPPAAEVGFELFLLDDGWFGDKYPRVNDRAGLGDWRPNPKRFPDGMEPIAQSAIEQGMRFGIWIEPEMVNPQSVLYEQHPDWVIRQPHRDLDYQRTQLVLDLTRPEVQQFERSAIQETLKTRGVSCVKWDANRYVTQPGSAYLPSNQQTHLWIDYTNNLYQLMQQTAREFPQTELMLCAGGGGRVDYGALRYFHEFWPSDNTDAVRRVALQWDYSYFFPAISICSHTSEMGNHPLHFATAVSMSARLGMDIDLAELSAEEIATCRSAIAAYKKFRDVIHLGDLHRIESPHDGARSVVNFVSPEKERAILFAYQLKSGARRVVKPQGLDPQKSYRLFERHPQSGRPPVAAEGQSMRGHEWMEQGVRLSTSAAIQATILEFTANEAT</sequence>
<comment type="caution">
    <text evidence="6">The sequence shown here is derived from an EMBL/GenBank/DDBJ whole genome shotgun (WGS) entry which is preliminary data.</text>
</comment>
<dbReference type="GO" id="GO:0004557">
    <property type="term" value="F:alpha-galactosidase activity"/>
    <property type="evidence" value="ECO:0007669"/>
    <property type="project" value="UniProtKB-EC"/>
</dbReference>
<evidence type="ECO:0000313" key="7">
    <source>
        <dbReference type="Proteomes" id="UP000004358"/>
    </source>
</evidence>
<feature type="domain" description="Glycosyl hydrolase family 98 putative carbohydrate-binding module" evidence="5">
    <location>
        <begin position="11"/>
        <end position="150"/>
    </location>
</feature>
<dbReference type="SMART" id="SM00776">
    <property type="entry name" value="NPCBM"/>
    <property type="match status" value="1"/>
</dbReference>
<dbReference type="Pfam" id="PF08305">
    <property type="entry name" value="NPCBM"/>
    <property type="match status" value="1"/>
</dbReference>
<dbReference type="InterPro" id="IPR013222">
    <property type="entry name" value="Glyco_hyd_98_carb-bd"/>
</dbReference>
<gene>
    <name evidence="6" type="ORF">DSM3645_23131</name>
</gene>
<accession>A3ZQ63</accession>
<dbReference type="eggNOG" id="COG3345">
    <property type="taxonomic scope" value="Bacteria"/>
</dbReference>
<dbReference type="InterPro" id="IPR031704">
    <property type="entry name" value="Glyco_hydro_36_N"/>
</dbReference>
<protein>
    <recommendedName>
        <fullName evidence="2">alpha-galactosidase</fullName>
        <ecNumber evidence="2">3.2.1.22</ecNumber>
    </recommendedName>
</protein>
<dbReference type="InterPro" id="IPR013780">
    <property type="entry name" value="Glyco_hydro_b"/>
</dbReference>
<dbReference type="PANTHER" id="PTHR43053">
    <property type="entry name" value="GLYCOSIDASE FAMILY 31"/>
    <property type="match status" value="1"/>
</dbReference>
<dbReference type="CDD" id="cd14791">
    <property type="entry name" value="GH36"/>
    <property type="match status" value="1"/>
</dbReference>
<dbReference type="InterPro" id="IPR017853">
    <property type="entry name" value="GH"/>
</dbReference>
<dbReference type="GO" id="GO:0016052">
    <property type="term" value="P:carbohydrate catabolic process"/>
    <property type="evidence" value="ECO:0007669"/>
    <property type="project" value="InterPro"/>
</dbReference>
<evidence type="ECO:0000256" key="4">
    <source>
        <dbReference type="ARBA" id="ARBA00023295"/>
    </source>
</evidence>
<dbReference type="Gene3D" id="2.60.40.1180">
    <property type="entry name" value="Golgi alpha-mannosidase II"/>
    <property type="match status" value="1"/>
</dbReference>
<dbReference type="Pfam" id="PF16875">
    <property type="entry name" value="Glyco_hydro_36N"/>
    <property type="match status" value="1"/>
</dbReference>
<dbReference type="PROSITE" id="PS00512">
    <property type="entry name" value="ALPHA_GALACTOSIDASE"/>
    <property type="match status" value="1"/>
</dbReference>
<reference evidence="6 7" key="1">
    <citation type="submission" date="2006-02" db="EMBL/GenBank/DDBJ databases">
        <authorList>
            <person name="Amann R."/>
            <person name="Ferriera S."/>
            <person name="Johnson J."/>
            <person name="Kravitz S."/>
            <person name="Halpern A."/>
            <person name="Remington K."/>
            <person name="Beeson K."/>
            <person name="Tran B."/>
            <person name="Rogers Y.-H."/>
            <person name="Friedman R."/>
            <person name="Venter J.C."/>
        </authorList>
    </citation>
    <scope>NUCLEOTIDE SEQUENCE [LARGE SCALE GENOMIC DNA]</scope>
    <source>
        <strain evidence="6 7">DSM 3645</strain>
    </source>
</reference>
<dbReference type="Gene3D" id="2.70.98.60">
    <property type="entry name" value="alpha-galactosidase from lactobacil brevis"/>
    <property type="match status" value="1"/>
</dbReference>